<organism evidence="3 4">
    <name type="scientific">Mytilus coruscus</name>
    <name type="common">Sea mussel</name>
    <dbReference type="NCBI Taxonomy" id="42192"/>
    <lineage>
        <taxon>Eukaryota</taxon>
        <taxon>Metazoa</taxon>
        <taxon>Spiralia</taxon>
        <taxon>Lophotrochozoa</taxon>
        <taxon>Mollusca</taxon>
        <taxon>Bivalvia</taxon>
        <taxon>Autobranchia</taxon>
        <taxon>Pteriomorphia</taxon>
        <taxon>Mytilida</taxon>
        <taxon>Mytiloidea</taxon>
        <taxon>Mytilidae</taxon>
        <taxon>Mytilinae</taxon>
        <taxon>Mytilus</taxon>
    </lineage>
</organism>
<name>A0A6J8CCN1_MYTCO</name>
<dbReference type="Proteomes" id="UP000507470">
    <property type="component" value="Unassembled WGS sequence"/>
</dbReference>
<dbReference type="SUPFAM" id="SSF63748">
    <property type="entry name" value="Tudor/PWWP/MBT"/>
    <property type="match status" value="1"/>
</dbReference>
<evidence type="ECO:0000313" key="3">
    <source>
        <dbReference type="EMBL" id="CAC5393351.1"/>
    </source>
</evidence>
<gene>
    <name evidence="3" type="ORF">MCOR_28221</name>
</gene>
<keyword evidence="1" id="KW-0175">Coiled coil</keyword>
<dbReference type="CDD" id="cd04508">
    <property type="entry name" value="Tudor_SF"/>
    <property type="match status" value="1"/>
</dbReference>
<dbReference type="AlphaFoldDB" id="A0A6J8CCN1"/>
<keyword evidence="4" id="KW-1185">Reference proteome</keyword>
<reference evidence="3 4" key="1">
    <citation type="submission" date="2020-06" db="EMBL/GenBank/DDBJ databases">
        <authorList>
            <person name="Li R."/>
            <person name="Bekaert M."/>
        </authorList>
    </citation>
    <scope>NUCLEOTIDE SEQUENCE [LARGE SCALE GENOMIC DNA]</scope>
    <source>
        <strain evidence="4">wild</strain>
    </source>
</reference>
<protein>
    <recommendedName>
        <fullName evidence="2">Tudor domain-containing protein</fullName>
    </recommendedName>
</protein>
<dbReference type="InterPro" id="IPR002999">
    <property type="entry name" value="Tudor"/>
</dbReference>
<evidence type="ECO:0000313" key="4">
    <source>
        <dbReference type="Proteomes" id="UP000507470"/>
    </source>
</evidence>
<feature type="coiled-coil region" evidence="1">
    <location>
        <begin position="39"/>
        <end position="66"/>
    </location>
</feature>
<proteinExistence type="predicted"/>
<dbReference type="PROSITE" id="PS50304">
    <property type="entry name" value="TUDOR"/>
    <property type="match status" value="1"/>
</dbReference>
<evidence type="ECO:0000259" key="2">
    <source>
        <dbReference type="PROSITE" id="PS50304"/>
    </source>
</evidence>
<dbReference type="Gene3D" id="2.30.30.140">
    <property type="match status" value="1"/>
</dbReference>
<sequence>MNTSEAEEEILAGLPLHRYKAVDKTFTTLENRKSRSNFLTDLQDTLDSLQLQFARIEEEIPAAKSKPTQKTKTKFVHKSLHEELRTQDQDVYEFDDTDLSLREQDMEVTIENEELDVIPDTPTGSQATSSRKRNKEGELLNILDRLRERAEKTQEDDQTEEIHVFTKGEKVSAYYSNDKKWYDAVITAVLKDGYRIKYVLDGFREVIKDTALLKKM</sequence>
<dbReference type="EMBL" id="CACVKT020005137">
    <property type="protein sequence ID" value="CAC5393351.1"/>
    <property type="molecule type" value="Genomic_DNA"/>
</dbReference>
<evidence type="ECO:0000256" key="1">
    <source>
        <dbReference type="SAM" id="Coils"/>
    </source>
</evidence>
<feature type="domain" description="Tudor" evidence="2">
    <location>
        <begin position="164"/>
        <end position="216"/>
    </location>
</feature>
<accession>A0A6J8CCN1</accession>